<dbReference type="Pfam" id="PF00646">
    <property type="entry name" value="F-box"/>
    <property type="match status" value="1"/>
</dbReference>
<feature type="region of interest" description="Disordered" evidence="1">
    <location>
        <begin position="205"/>
        <end position="230"/>
    </location>
</feature>
<keyword evidence="4" id="KW-1185">Reference proteome</keyword>
<feature type="domain" description="F-box" evidence="2">
    <location>
        <begin position="45"/>
        <end position="83"/>
    </location>
</feature>
<dbReference type="STRING" id="1448320.A0A319DE86"/>
<dbReference type="Proteomes" id="UP000247810">
    <property type="component" value="Unassembled WGS sequence"/>
</dbReference>
<dbReference type="AlphaFoldDB" id="A0A319DE86"/>
<dbReference type="VEuPathDB" id="FungiDB:BO71DRAFT_473673"/>
<dbReference type="InterPro" id="IPR036047">
    <property type="entry name" value="F-box-like_dom_sf"/>
</dbReference>
<feature type="compositionally biased region" description="Basic and acidic residues" evidence="1">
    <location>
        <begin position="205"/>
        <end position="216"/>
    </location>
</feature>
<evidence type="ECO:0000313" key="3">
    <source>
        <dbReference type="EMBL" id="PYH95601.1"/>
    </source>
</evidence>
<name>A0A319DE86_9EURO</name>
<evidence type="ECO:0000259" key="2">
    <source>
        <dbReference type="Pfam" id="PF00646"/>
    </source>
</evidence>
<protein>
    <recommendedName>
        <fullName evidence="2">F-box domain-containing protein</fullName>
    </recommendedName>
</protein>
<proteinExistence type="predicted"/>
<gene>
    <name evidence="3" type="ORF">BO71DRAFT_473673</name>
</gene>
<dbReference type="SUPFAM" id="SSF81383">
    <property type="entry name" value="F-box domain"/>
    <property type="match status" value="1"/>
</dbReference>
<evidence type="ECO:0000256" key="1">
    <source>
        <dbReference type="SAM" id="MobiDB-lite"/>
    </source>
</evidence>
<dbReference type="InterPro" id="IPR001810">
    <property type="entry name" value="F-box_dom"/>
</dbReference>
<dbReference type="EMBL" id="KZ825850">
    <property type="protein sequence ID" value="PYH95601.1"/>
    <property type="molecule type" value="Genomic_DNA"/>
</dbReference>
<accession>A0A319DE86</accession>
<dbReference type="OrthoDB" id="2687876at2759"/>
<organism evidence="3 4">
    <name type="scientific">Aspergillus ellipticus CBS 707.79</name>
    <dbReference type="NCBI Taxonomy" id="1448320"/>
    <lineage>
        <taxon>Eukaryota</taxon>
        <taxon>Fungi</taxon>
        <taxon>Dikarya</taxon>
        <taxon>Ascomycota</taxon>
        <taxon>Pezizomycotina</taxon>
        <taxon>Eurotiomycetes</taxon>
        <taxon>Eurotiomycetidae</taxon>
        <taxon>Eurotiales</taxon>
        <taxon>Aspergillaceae</taxon>
        <taxon>Aspergillus</taxon>
        <taxon>Aspergillus subgen. Circumdati</taxon>
    </lineage>
</organism>
<evidence type="ECO:0000313" key="4">
    <source>
        <dbReference type="Proteomes" id="UP000247810"/>
    </source>
</evidence>
<sequence length="332" mass="38563">MASGIAYRWMHPHTEALHHRSERVSYKAPPNKATRLKRRSRPLCSRLPLEILHLILLKLDLPSLGMLRRVDTTTRRLVESLPLMHDVKCSNICIGQLFTEFCHPRCRSCSYFGPYLYLPAIRRSCYRCDHFRHSYRVAGVADLCLQFGLTQNQIKSLSTLQSRVKPHQRPVDLTLAKALGREIHGSHMAMEQAFKRRLNERKESYEKRRKQWEIKGGRGSKSPPPHRRPHPISLFTNPEAASHFRRMNAAIAFPYWDRSHSEPRARFLGSGWHTHFPSKDACYRAFLVSDLPKHFQHCAAAKAMWKSKFRAARYRGMDVVDFIVGSKTTTRP</sequence>
<reference evidence="3 4" key="1">
    <citation type="submission" date="2018-02" db="EMBL/GenBank/DDBJ databases">
        <title>The genomes of Aspergillus section Nigri reveals drivers in fungal speciation.</title>
        <authorList>
            <consortium name="DOE Joint Genome Institute"/>
            <person name="Vesth T.C."/>
            <person name="Nybo J."/>
            <person name="Theobald S."/>
            <person name="Brandl J."/>
            <person name="Frisvad J.C."/>
            <person name="Nielsen K.F."/>
            <person name="Lyhne E.K."/>
            <person name="Kogle M.E."/>
            <person name="Kuo A."/>
            <person name="Riley R."/>
            <person name="Clum A."/>
            <person name="Nolan M."/>
            <person name="Lipzen A."/>
            <person name="Salamov A."/>
            <person name="Henrissat B."/>
            <person name="Wiebenga A."/>
            <person name="De vries R.P."/>
            <person name="Grigoriev I.V."/>
            <person name="Mortensen U.H."/>
            <person name="Andersen M.R."/>
            <person name="Baker S.E."/>
        </authorList>
    </citation>
    <scope>NUCLEOTIDE SEQUENCE [LARGE SCALE GENOMIC DNA]</scope>
    <source>
        <strain evidence="3 4">CBS 707.79</strain>
    </source>
</reference>